<keyword evidence="3" id="KW-1185">Reference proteome</keyword>
<feature type="compositionally biased region" description="Basic and acidic residues" evidence="1">
    <location>
        <begin position="1"/>
        <end position="45"/>
    </location>
</feature>
<dbReference type="RefSeq" id="WP_134763189.1">
    <property type="nucleotide sequence ID" value="NZ_SOZD01000005.1"/>
</dbReference>
<sequence>MPVREGGRFVRDPKSGTEKREGGTRQDLNEAEIPKGHPAEARLAEIADDQSGTAEVEPPVSEPPKTKGGPPAGTKGKD</sequence>
<proteinExistence type="predicted"/>
<evidence type="ECO:0000313" key="2">
    <source>
        <dbReference type="EMBL" id="TFF20540.1"/>
    </source>
</evidence>
<organism evidence="2 3">
    <name type="scientific">Jiella endophytica</name>
    <dbReference type="NCBI Taxonomy" id="2558362"/>
    <lineage>
        <taxon>Bacteria</taxon>
        <taxon>Pseudomonadati</taxon>
        <taxon>Pseudomonadota</taxon>
        <taxon>Alphaproteobacteria</taxon>
        <taxon>Hyphomicrobiales</taxon>
        <taxon>Aurantimonadaceae</taxon>
        <taxon>Jiella</taxon>
    </lineage>
</organism>
<feature type="compositionally biased region" description="Low complexity" evidence="1">
    <location>
        <begin position="66"/>
        <end position="78"/>
    </location>
</feature>
<name>A0A4Y8RGF1_9HYPH</name>
<dbReference type="EMBL" id="SOZD01000005">
    <property type="protein sequence ID" value="TFF20540.1"/>
    <property type="molecule type" value="Genomic_DNA"/>
</dbReference>
<evidence type="ECO:0000256" key="1">
    <source>
        <dbReference type="SAM" id="MobiDB-lite"/>
    </source>
</evidence>
<dbReference type="Proteomes" id="UP000298179">
    <property type="component" value="Unassembled WGS sequence"/>
</dbReference>
<feature type="region of interest" description="Disordered" evidence="1">
    <location>
        <begin position="1"/>
        <end position="78"/>
    </location>
</feature>
<accession>A0A4Y8RGF1</accession>
<comment type="caution">
    <text evidence="2">The sequence shown here is derived from an EMBL/GenBank/DDBJ whole genome shotgun (WGS) entry which is preliminary data.</text>
</comment>
<dbReference type="OrthoDB" id="9946246at2"/>
<evidence type="ECO:0000313" key="3">
    <source>
        <dbReference type="Proteomes" id="UP000298179"/>
    </source>
</evidence>
<reference evidence="2 3" key="1">
    <citation type="submission" date="2019-03" db="EMBL/GenBank/DDBJ databases">
        <title>Jiella endophytica sp. nov., a novel endophytic bacterium isolated from root of Ficus microcarpa Linn. f.</title>
        <authorList>
            <person name="Tuo L."/>
        </authorList>
    </citation>
    <scope>NUCLEOTIDE SEQUENCE [LARGE SCALE GENOMIC DNA]</scope>
    <source>
        <strain evidence="2 3">CBS5Q-3</strain>
    </source>
</reference>
<gene>
    <name evidence="2" type="ORF">E3C22_16665</name>
</gene>
<dbReference type="AlphaFoldDB" id="A0A4Y8RGF1"/>
<protein>
    <submittedName>
        <fullName evidence="2">Uncharacterized protein</fullName>
    </submittedName>
</protein>